<evidence type="ECO:0000256" key="5">
    <source>
        <dbReference type="PROSITE-ProRule" id="PRU00309"/>
    </source>
</evidence>
<dbReference type="InterPro" id="IPR006612">
    <property type="entry name" value="THAP_Znf"/>
</dbReference>
<dbReference type="Gene3D" id="6.20.210.20">
    <property type="entry name" value="THAP domain"/>
    <property type="match status" value="1"/>
</dbReference>
<keyword evidence="8" id="KW-1185">Reference proteome</keyword>
<proteinExistence type="predicted"/>
<dbReference type="GO" id="GO:0008270">
    <property type="term" value="F:zinc ion binding"/>
    <property type="evidence" value="ECO:0007669"/>
    <property type="project" value="UniProtKB-KW"/>
</dbReference>
<evidence type="ECO:0000256" key="2">
    <source>
        <dbReference type="ARBA" id="ARBA00022771"/>
    </source>
</evidence>
<dbReference type="InterPro" id="IPR052224">
    <property type="entry name" value="THAP_domain_protein"/>
</dbReference>
<evidence type="ECO:0000313" key="7">
    <source>
        <dbReference type="EMBL" id="CAI6356297.1"/>
    </source>
</evidence>
<dbReference type="SMART" id="SM00980">
    <property type="entry name" value="THAP"/>
    <property type="match status" value="1"/>
</dbReference>
<dbReference type="AlphaFoldDB" id="A0AAV0WL26"/>
<sequence>MVVYCCVDVCFNRLEYGSKIHFFSFPLKNEFRTTEWMKAINRKGFKPSASSRICSDHFTLNDFENSPGGSYHLYLTDKSCPSIFPITFDESHKKKNKSTFTEESTCSQNVDCILGIEVSENAPVHDNEITISRDNLLIKNSKNFILYFT</sequence>
<keyword evidence="1" id="KW-0479">Metal-binding</keyword>
<feature type="domain" description="THAP-type" evidence="6">
    <location>
        <begin position="1"/>
        <end position="84"/>
    </location>
</feature>
<dbReference type="GO" id="GO:0003677">
    <property type="term" value="F:DNA binding"/>
    <property type="evidence" value="ECO:0007669"/>
    <property type="project" value="UniProtKB-UniRule"/>
</dbReference>
<reference evidence="7 8" key="1">
    <citation type="submission" date="2023-01" db="EMBL/GenBank/DDBJ databases">
        <authorList>
            <person name="Whitehead M."/>
        </authorList>
    </citation>
    <scope>NUCLEOTIDE SEQUENCE [LARGE SCALE GENOMIC DNA]</scope>
</reference>
<keyword evidence="3" id="KW-0862">Zinc</keyword>
<evidence type="ECO:0000256" key="1">
    <source>
        <dbReference type="ARBA" id="ARBA00022723"/>
    </source>
</evidence>
<accession>A0AAV0WL26</accession>
<dbReference type="PANTHER" id="PTHR46927:SF2">
    <property type="entry name" value="THAP DOMAIN-CONTAINING PROTEIN 8"/>
    <property type="match status" value="1"/>
</dbReference>
<keyword evidence="4 5" id="KW-0238">DNA-binding</keyword>
<keyword evidence="2 5" id="KW-0863">Zinc-finger</keyword>
<comment type="caution">
    <text evidence="7">The sequence shown here is derived from an EMBL/GenBank/DDBJ whole genome shotgun (WGS) entry which is preliminary data.</text>
</comment>
<evidence type="ECO:0000259" key="6">
    <source>
        <dbReference type="PROSITE" id="PS50950"/>
    </source>
</evidence>
<dbReference type="Pfam" id="PF05485">
    <property type="entry name" value="THAP"/>
    <property type="match status" value="1"/>
</dbReference>
<dbReference type="EMBL" id="CARXXK010000002">
    <property type="protein sequence ID" value="CAI6356297.1"/>
    <property type="molecule type" value="Genomic_DNA"/>
</dbReference>
<dbReference type="PROSITE" id="PS50950">
    <property type="entry name" value="ZF_THAP"/>
    <property type="match status" value="1"/>
</dbReference>
<evidence type="ECO:0000256" key="4">
    <source>
        <dbReference type="ARBA" id="ARBA00023125"/>
    </source>
</evidence>
<dbReference type="Proteomes" id="UP001160148">
    <property type="component" value="Unassembled WGS sequence"/>
</dbReference>
<evidence type="ECO:0000256" key="3">
    <source>
        <dbReference type="ARBA" id="ARBA00022833"/>
    </source>
</evidence>
<protein>
    <recommendedName>
        <fullName evidence="6">THAP-type domain-containing protein</fullName>
    </recommendedName>
</protein>
<dbReference type="PANTHER" id="PTHR46927">
    <property type="entry name" value="AGAP005574-PA"/>
    <property type="match status" value="1"/>
</dbReference>
<name>A0AAV0WL26_9HEMI</name>
<organism evidence="7 8">
    <name type="scientific">Macrosiphum euphorbiae</name>
    <name type="common">potato aphid</name>
    <dbReference type="NCBI Taxonomy" id="13131"/>
    <lineage>
        <taxon>Eukaryota</taxon>
        <taxon>Metazoa</taxon>
        <taxon>Ecdysozoa</taxon>
        <taxon>Arthropoda</taxon>
        <taxon>Hexapoda</taxon>
        <taxon>Insecta</taxon>
        <taxon>Pterygota</taxon>
        <taxon>Neoptera</taxon>
        <taxon>Paraneoptera</taxon>
        <taxon>Hemiptera</taxon>
        <taxon>Sternorrhyncha</taxon>
        <taxon>Aphidomorpha</taxon>
        <taxon>Aphidoidea</taxon>
        <taxon>Aphididae</taxon>
        <taxon>Macrosiphini</taxon>
        <taxon>Macrosiphum</taxon>
    </lineage>
</organism>
<dbReference type="SUPFAM" id="SSF57716">
    <property type="entry name" value="Glucocorticoid receptor-like (DNA-binding domain)"/>
    <property type="match status" value="1"/>
</dbReference>
<evidence type="ECO:0000313" key="8">
    <source>
        <dbReference type="Proteomes" id="UP001160148"/>
    </source>
</evidence>
<gene>
    <name evidence="7" type="ORF">MEUPH1_LOCUS12045</name>
</gene>
<dbReference type="InterPro" id="IPR038441">
    <property type="entry name" value="THAP_Znf_sf"/>
</dbReference>